<accession>A0A6A6BMP4</accession>
<dbReference type="GeneID" id="54292935"/>
<evidence type="ECO:0000313" key="2">
    <source>
        <dbReference type="Proteomes" id="UP000799438"/>
    </source>
</evidence>
<gene>
    <name evidence="1" type="ORF">K452DRAFT_143522</name>
</gene>
<dbReference type="EMBL" id="ML995479">
    <property type="protein sequence ID" value="KAF2144544.1"/>
    <property type="molecule type" value="Genomic_DNA"/>
</dbReference>
<dbReference type="RefSeq" id="XP_033400256.1">
    <property type="nucleotide sequence ID" value="XM_033535441.1"/>
</dbReference>
<dbReference type="AlphaFoldDB" id="A0A6A6BMP4"/>
<sequence length="218" mass="23660">MMVRWQWQPVTSSLPVPIIPTPLVRLRACPASVSAHTKKRWTDASLAGSTSAIAQASLSTVRSPAAVLQIITYVRLRKVWNYRLQHPGDRACMINDHFHIRAGRPLPCQHPFPPAAPASAAEEKRGVDSKLTATRLSLHRAWLGFGFRGADAGSRCACRGPWLCVSRRVDALFVVCLAMGVRPYLCLGSPCSCSGETDLGSRLRNDGGEGGCPYIVAL</sequence>
<keyword evidence="2" id="KW-1185">Reference proteome</keyword>
<dbReference type="Proteomes" id="UP000799438">
    <property type="component" value="Unassembled WGS sequence"/>
</dbReference>
<evidence type="ECO:0000313" key="1">
    <source>
        <dbReference type="EMBL" id="KAF2144544.1"/>
    </source>
</evidence>
<organism evidence="1 2">
    <name type="scientific">Aplosporella prunicola CBS 121167</name>
    <dbReference type="NCBI Taxonomy" id="1176127"/>
    <lineage>
        <taxon>Eukaryota</taxon>
        <taxon>Fungi</taxon>
        <taxon>Dikarya</taxon>
        <taxon>Ascomycota</taxon>
        <taxon>Pezizomycotina</taxon>
        <taxon>Dothideomycetes</taxon>
        <taxon>Dothideomycetes incertae sedis</taxon>
        <taxon>Botryosphaeriales</taxon>
        <taxon>Aplosporellaceae</taxon>
        <taxon>Aplosporella</taxon>
    </lineage>
</organism>
<proteinExistence type="predicted"/>
<reference evidence="1" key="1">
    <citation type="journal article" date="2020" name="Stud. Mycol.">
        <title>101 Dothideomycetes genomes: a test case for predicting lifestyles and emergence of pathogens.</title>
        <authorList>
            <person name="Haridas S."/>
            <person name="Albert R."/>
            <person name="Binder M."/>
            <person name="Bloem J."/>
            <person name="Labutti K."/>
            <person name="Salamov A."/>
            <person name="Andreopoulos B."/>
            <person name="Baker S."/>
            <person name="Barry K."/>
            <person name="Bills G."/>
            <person name="Bluhm B."/>
            <person name="Cannon C."/>
            <person name="Castanera R."/>
            <person name="Culley D."/>
            <person name="Daum C."/>
            <person name="Ezra D."/>
            <person name="Gonzalez J."/>
            <person name="Henrissat B."/>
            <person name="Kuo A."/>
            <person name="Liang C."/>
            <person name="Lipzen A."/>
            <person name="Lutzoni F."/>
            <person name="Magnuson J."/>
            <person name="Mondo S."/>
            <person name="Nolan M."/>
            <person name="Ohm R."/>
            <person name="Pangilinan J."/>
            <person name="Park H.-J."/>
            <person name="Ramirez L."/>
            <person name="Alfaro M."/>
            <person name="Sun H."/>
            <person name="Tritt A."/>
            <person name="Yoshinaga Y."/>
            <person name="Zwiers L.-H."/>
            <person name="Turgeon B."/>
            <person name="Goodwin S."/>
            <person name="Spatafora J."/>
            <person name="Crous P."/>
            <person name="Grigoriev I."/>
        </authorList>
    </citation>
    <scope>NUCLEOTIDE SEQUENCE</scope>
    <source>
        <strain evidence="1">CBS 121167</strain>
    </source>
</reference>
<name>A0A6A6BMP4_9PEZI</name>
<protein>
    <submittedName>
        <fullName evidence="1">Uncharacterized protein</fullName>
    </submittedName>
</protein>